<dbReference type="EMBL" id="WBJY01000001">
    <property type="protein sequence ID" value="KAB1649329.1"/>
    <property type="molecule type" value="Genomic_DNA"/>
</dbReference>
<sequence>MHRDELLALLTPEAMRLLDGVGEVDDRSDVLGLVSRMRGDGHDPRTVAAVLTQAKLRRRATAKFGRFADRMLFTEDGLQQATRLSVAAHHAARFRAAGCERVADLGCGIGADAMALASLGFQLTAVDADEVTAAVATHNLAMFDNVTVRHARAESIDLSAFDGLWFDPARREHRDAPAQGNEAVGSGATGGATKPGRGARRLGDPADWSPALDLVFGTAATHRLGVKLAPGIDHDLLPAGVETQWVSVGGELVEATVWAGGLERDGVGRSALVLGERAAERTAAGPAEDEPVGELGEFVFEPDPAIIRARLIGDVARELGGRMLARDIAWITGDEAVGTPFATAFRVREVLPLQTAKLKRELRARGIGRLEIKKRGVDLDPAALRAQLSLKGSESATLICTRVGGARKALLADRV</sequence>
<evidence type="ECO:0000256" key="1">
    <source>
        <dbReference type="SAM" id="MobiDB-lite"/>
    </source>
</evidence>
<dbReference type="GO" id="GO:0032259">
    <property type="term" value="P:methylation"/>
    <property type="evidence" value="ECO:0007669"/>
    <property type="project" value="UniProtKB-KW"/>
</dbReference>
<gene>
    <name evidence="4" type="ORF">F8O04_03390</name>
</gene>
<proteinExistence type="predicted"/>
<dbReference type="CDD" id="cd02440">
    <property type="entry name" value="AdoMet_MTases"/>
    <property type="match status" value="1"/>
</dbReference>
<dbReference type="GO" id="GO:0008168">
    <property type="term" value="F:methyltransferase activity"/>
    <property type="evidence" value="ECO:0007669"/>
    <property type="project" value="UniProtKB-KW"/>
</dbReference>
<comment type="caution">
    <text evidence="4">The sequence shown here is derived from an EMBL/GenBank/DDBJ whole genome shotgun (WGS) entry which is preliminary data.</text>
</comment>
<feature type="region of interest" description="Disordered" evidence="1">
    <location>
        <begin position="173"/>
        <end position="203"/>
    </location>
</feature>
<evidence type="ECO:0000259" key="2">
    <source>
        <dbReference type="Pfam" id="PF13649"/>
    </source>
</evidence>
<feature type="domain" description="Methyltransferase" evidence="2">
    <location>
        <begin position="102"/>
        <end position="164"/>
    </location>
</feature>
<name>A0A6H9WEJ7_9MICO</name>
<evidence type="ECO:0000313" key="5">
    <source>
        <dbReference type="Proteomes" id="UP000431744"/>
    </source>
</evidence>
<evidence type="ECO:0000259" key="3">
    <source>
        <dbReference type="Pfam" id="PF18096"/>
    </source>
</evidence>
<accession>A0A6H9WEJ7</accession>
<evidence type="ECO:0000313" key="4">
    <source>
        <dbReference type="EMBL" id="KAB1649329.1"/>
    </source>
</evidence>
<dbReference type="AlphaFoldDB" id="A0A6H9WEJ7"/>
<dbReference type="InterPro" id="IPR041698">
    <property type="entry name" value="Methyltransf_25"/>
</dbReference>
<dbReference type="OrthoDB" id="9810570at2"/>
<dbReference type="RefSeq" id="WP_158027919.1">
    <property type="nucleotide sequence ID" value="NZ_BMHG01000001.1"/>
</dbReference>
<keyword evidence="5" id="KW-1185">Reference proteome</keyword>
<dbReference type="InterPro" id="IPR041497">
    <property type="entry name" value="Thump-like"/>
</dbReference>
<reference evidence="4 5" key="1">
    <citation type="submission" date="2019-09" db="EMBL/GenBank/DDBJ databases">
        <title>Phylogeny of genus Pseudoclavibacter and closely related genus.</title>
        <authorList>
            <person name="Li Y."/>
        </authorList>
    </citation>
    <scope>NUCLEOTIDE SEQUENCE [LARGE SCALE GENOMIC DNA]</scope>
    <source>
        <strain evidence="4 5">EGI 60007</strain>
    </source>
</reference>
<organism evidence="4 5">
    <name type="scientific">Pseudoclavibacter endophyticus</name>
    <dbReference type="NCBI Taxonomy" id="1778590"/>
    <lineage>
        <taxon>Bacteria</taxon>
        <taxon>Bacillati</taxon>
        <taxon>Actinomycetota</taxon>
        <taxon>Actinomycetes</taxon>
        <taxon>Micrococcales</taxon>
        <taxon>Microbacteriaceae</taxon>
        <taxon>Pseudoclavibacter</taxon>
    </lineage>
</organism>
<feature type="domain" description="THUMP-like" evidence="3">
    <location>
        <begin position="342"/>
        <end position="413"/>
    </location>
</feature>
<dbReference type="Gene3D" id="3.40.50.150">
    <property type="entry name" value="Vaccinia Virus protein VP39"/>
    <property type="match status" value="1"/>
</dbReference>
<keyword evidence="4" id="KW-0489">Methyltransferase</keyword>
<dbReference type="Proteomes" id="UP000431744">
    <property type="component" value="Unassembled WGS sequence"/>
</dbReference>
<dbReference type="SUPFAM" id="SSF53335">
    <property type="entry name" value="S-adenosyl-L-methionine-dependent methyltransferases"/>
    <property type="match status" value="1"/>
</dbReference>
<dbReference type="Pfam" id="PF18096">
    <property type="entry name" value="Thump_like"/>
    <property type="match status" value="1"/>
</dbReference>
<keyword evidence="4" id="KW-0808">Transferase</keyword>
<dbReference type="Pfam" id="PF13649">
    <property type="entry name" value="Methyltransf_25"/>
    <property type="match status" value="1"/>
</dbReference>
<dbReference type="InterPro" id="IPR029063">
    <property type="entry name" value="SAM-dependent_MTases_sf"/>
</dbReference>
<protein>
    <submittedName>
        <fullName evidence="4">Class I SAM-dependent methyltransferase</fullName>
    </submittedName>
</protein>